<gene>
    <name evidence="3" type="ORF">BJ999_007913</name>
</gene>
<dbReference type="Proteomes" id="UP000591272">
    <property type="component" value="Unassembled WGS sequence"/>
</dbReference>
<accession>A0A7Y9KFQ3</accession>
<reference evidence="3 4" key="1">
    <citation type="submission" date="2020-07" db="EMBL/GenBank/DDBJ databases">
        <title>Sequencing the genomes of 1000 actinobacteria strains.</title>
        <authorList>
            <person name="Klenk H.-P."/>
        </authorList>
    </citation>
    <scope>NUCLEOTIDE SEQUENCE [LARGE SCALE GENOMIC DNA]</scope>
    <source>
        <strain evidence="3 4">DSM 43461</strain>
    </source>
</reference>
<dbReference type="InterPro" id="IPR006680">
    <property type="entry name" value="Amidohydro-rel"/>
</dbReference>
<dbReference type="AlphaFoldDB" id="A0A7Y9KFQ3"/>
<dbReference type="Pfam" id="PF04909">
    <property type="entry name" value="Amidohydro_2"/>
    <property type="match status" value="1"/>
</dbReference>
<dbReference type="PANTHER" id="PTHR21240:SF28">
    <property type="entry name" value="ISO-OROTATE DECARBOXYLASE (EUROFUNG)"/>
    <property type="match status" value="1"/>
</dbReference>
<name>A0A7Y9KFQ3_9ACTN</name>
<dbReference type="GO" id="GO:0016787">
    <property type="term" value="F:hydrolase activity"/>
    <property type="evidence" value="ECO:0007669"/>
    <property type="project" value="InterPro"/>
</dbReference>
<evidence type="ECO:0000313" key="3">
    <source>
        <dbReference type="EMBL" id="NYE17617.1"/>
    </source>
</evidence>
<dbReference type="GO" id="GO:0016831">
    <property type="term" value="F:carboxy-lyase activity"/>
    <property type="evidence" value="ECO:0007669"/>
    <property type="project" value="InterPro"/>
</dbReference>
<dbReference type="EMBL" id="JACCBT010000001">
    <property type="protein sequence ID" value="NYE17617.1"/>
    <property type="molecule type" value="Genomic_DNA"/>
</dbReference>
<evidence type="ECO:0000259" key="2">
    <source>
        <dbReference type="Pfam" id="PF04909"/>
    </source>
</evidence>
<proteinExistence type="predicted"/>
<feature type="domain" description="Amidohydrolase-related" evidence="2">
    <location>
        <begin position="56"/>
        <end position="253"/>
    </location>
</feature>
<dbReference type="InterPro" id="IPR032466">
    <property type="entry name" value="Metal_Hydrolase"/>
</dbReference>
<keyword evidence="1" id="KW-0456">Lyase</keyword>
<dbReference type="Gene3D" id="3.20.20.140">
    <property type="entry name" value="Metal-dependent hydrolases"/>
    <property type="match status" value="1"/>
</dbReference>
<evidence type="ECO:0000313" key="4">
    <source>
        <dbReference type="Proteomes" id="UP000591272"/>
    </source>
</evidence>
<organism evidence="3 4">
    <name type="scientific">Actinomadura citrea</name>
    <dbReference type="NCBI Taxonomy" id="46158"/>
    <lineage>
        <taxon>Bacteria</taxon>
        <taxon>Bacillati</taxon>
        <taxon>Actinomycetota</taxon>
        <taxon>Actinomycetes</taxon>
        <taxon>Streptosporangiales</taxon>
        <taxon>Thermomonosporaceae</taxon>
        <taxon>Actinomadura</taxon>
    </lineage>
</organism>
<protein>
    <recommendedName>
        <fullName evidence="2">Amidohydrolase-related domain-containing protein</fullName>
    </recommendedName>
</protein>
<dbReference type="GO" id="GO:0019748">
    <property type="term" value="P:secondary metabolic process"/>
    <property type="evidence" value="ECO:0007669"/>
    <property type="project" value="TreeGrafter"/>
</dbReference>
<dbReference type="RefSeq" id="WP_179837930.1">
    <property type="nucleotide sequence ID" value="NZ_BMRD01000003.1"/>
</dbReference>
<dbReference type="GO" id="GO:0005737">
    <property type="term" value="C:cytoplasm"/>
    <property type="evidence" value="ECO:0007669"/>
    <property type="project" value="TreeGrafter"/>
</dbReference>
<dbReference type="PANTHER" id="PTHR21240">
    <property type="entry name" value="2-AMINO-3-CARBOXYLMUCONATE-6-SEMIALDEHYDE DECARBOXYLASE"/>
    <property type="match status" value="1"/>
</dbReference>
<dbReference type="SUPFAM" id="SSF51556">
    <property type="entry name" value="Metallo-dependent hydrolases"/>
    <property type="match status" value="1"/>
</dbReference>
<evidence type="ECO:0000256" key="1">
    <source>
        <dbReference type="ARBA" id="ARBA00023239"/>
    </source>
</evidence>
<keyword evidence="4" id="KW-1185">Reference proteome</keyword>
<dbReference type="InterPro" id="IPR032465">
    <property type="entry name" value="ACMSD"/>
</dbReference>
<comment type="caution">
    <text evidence="3">The sequence shown here is derived from an EMBL/GenBank/DDBJ whole genome shotgun (WGS) entry which is preliminary data.</text>
</comment>
<sequence length="258" mass="27286">MSGPDAWRGKVIDAHGHLGGWFNFAIADTSTESLVAVMDRCGVATMCVSHLLGVGPDARAGNALLLAELARWPGRFLGYAVYDPHDPEAPGRLRDLLGEPGVIGVKLHPDTHEHRLDGPGYEPAFALAAASGAIVLSHGEYGSPWSDPARFATVAGRHPAVPLLMGHAGLWPSGFAAAADVAERRPNVVLEICGSRMTARHLARLVSAVGADRMVFGSDALFLDLRVGLGRVVLAPLDPADRDLLLFGTMTRLLEGAR</sequence>